<keyword evidence="2" id="KW-0812">Transmembrane</keyword>
<feature type="compositionally biased region" description="Basic and acidic residues" evidence="1">
    <location>
        <begin position="55"/>
        <end position="75"/>
    </location>
</feature>
<feature type="compositionally biased region" description="Polar residues" evidence="1">
    <location>
        <begin position="149"/>
        <end position="165"/>
    </location>
</feature>
<feature type="compositionally biased region" description="Low complexity" evidence="1">
    <location>
        <begin position="115"/>
        <end position="136"/>
    </location>
</feature>
<dbReference type="GO" id="GO:0031175">
    <property type="term" value="P:neuron projection development"/>
    <property type="evidence" value="ECO:0007669"/>
    <property type="project" value="TreeGrafter"/>
</dbReference>
<dbReference type="PANTHER" id="PTHR11683">
    <property type="entry name" value="MYELIN PROTEOLIPID"/>
    <property type="match status" value="1"/>
</dbReference>
<sequence length="404" mass="45150">MSGSLLDMDSPVVDEEGRVLKHADSDSVNSIPPPPPPLGMSAVPVASEESCDITEQERLRQADDEEAERQHRELEAQQLQQQHLYAEPNQVKQENQQNLQQQQENHNQQEEEHSFQQQQNPEEEPLQPQQQQQSQSNEEDGAENDTQEHQSQQQMLVTVEPTTSSKQKEAAEGHSDTCCDKFLKCLGLVPCPTLLSWILLLLGLGCMVGAILFGTWDTRTLLEDDDLLWFMEYTVIGVSVGMFVVGCLILVSSHLSSEPTSRRVFNSFKKNRCAQGMNIFALVVCYILLVAWVLATAIFAVPLVLIINMLIVDAESVDLGVYGFKGGVKNGTHLETFKKDSKELLICWGIVFCSSVVIVNSLICFIICVTANITHLRDNRFSTLNAYGSEEVRNSKHSVLDTNM</sequence>
<feature type="transmembrane region" description="Helical" evidence="2">
    <location>
        <begin position="194"/>
        <end position="213"/>
    </location>
</feature>
<feature type="compositionally biased region" description="Low complexity" evidence="1">
    <location>
        <begin position="93"/>
        <end position="106"/>
    </location>
</feature>
<reference evidence="3" key="1">
    <citation type="journal article" date="2023" name="G3 (Bethesda)">
        <title>A reference genome for the long-term kleptoplast-retaining sea slug Elysia crispata morphotype clarki.</title>
        <authorList>
            <person name="Eastman K.E."/>
            <person name="Pendleton A.L."/>
            <person name="Shaikh M.A."/>
            <person name="Suttiyut T."/>
            <person name="Ogas R."/>
            <person name="Tomko P."/>
            <person name="Gavelis G."/>
            <person name="Widhalm J.R."/>
            <person name="Wisecaver J.H."/>
        </authorList>
    </citation>
    <scope>NUCLEOTIDE SEQUENCE</scope>
    <source>
        <strain evidence="3">ECLA1</strain>
    </source>
</reference>
<feature type="region of interest" description="Disordered" evidence="1">
    <location>
        <begin position="1"/>
        <end position="171"/>
    </location>
</feature>
<protein>
    <submittedName>
        <fullName evidence="3">Uncharacterized protein</fullName>
    </submittedName>
</protein>
<keyword evidence="2" id="KW-1133">Transmembrane helix</keyword>
<comment type="caution">
    <text evidence="3">The sequence shown here is derived from an EMBL/GenBank/DDBJ whole genome shotgun (WGS) entry which is preliminary data.</text>
</comment>
<keyword evidence="2" id="KW-0472">Membrane</keyword>
<dbReference type="InterPro" id="IPR001614">
    <property type="entry name" value="Myelin_PLP"/>
</dbReference>
<feature type="transmembrane region" description="Helical" evidence="2">
    <location>
        <begin position="276"/>
        <end position="299"/>
    </location>
</feature>
<dbReference type="GO" id="GO:0005886">
    <property type="term" value="C:plasma membrane"/>
    <property type="evidence" value="ECO:0007669"/>
    <property type="project" value="TreeGrafter"/>
</dbReference>
<dbReference type="PANTHER" id="PTHR11683:SF12">
    <property type="entry name" value="M6, ISOFORM F"/>
    <property type="match status" value="1"/>
</dbReference>
<feature type="transmembrane region" description="Helical" evidence="2">
    <location>
        <begin position="233"/>
        <end position="255"/>
    </location>
</feature>
<evidence type="ECO:0000313" key="4">
    <source>
        <dbReference type="Proteomes" id="UP001283361"/>
    </source>
</evidence>
<dbReference type="Proteomes" id="UP001283361">
    <property type="component" value="Unassembled WGS sequence"/>
</dbReference>
<dbReference type="EMBL" id="JAWDGP010003399">
    <property type="protein sequence ID" value="KAK3774683.1"/>
    <property type="molecule type" value="Genomic_DNA"/>
</dbReference>
<dbReference type="AlphaFoldDB" id="A0AAE0ZSA7"/>
<name>A0AAE0ZSA7_9GAST</name>
<proteinExistence type="predicted"/>
<evidence type="ECO:0000256" key="1">
    <source>
        <dbReference type="SAM" id="MobiDB-lite"/>
    </source>
</evidence>
<feature type="compositionally biased region" description="Basic and acidic residues" evidence="1">
    <location>
        <begin position="15"/>
        <end position="25"/>
    </location>
</feature>
<evidence type="ECO:0000256" key="2">
    <source>
        <dbReference type="SAM" id="Phobius"/>
    </source>
</evidence>
<feature type="transmembrane region" description="Helical" evidence="2">
    <location>
        <begin position="345"/>
        <end position="373"/>
    </location>
</feature>
<keyword evidence="4" id="KW-1185">Reference proteome</keyword>
<evidence type="ECO:0000313" key="3">
    <source>
        <dbReference type="EMBL" id="KAK3774683.1"/>
    </source>
</evidence>
<dbReference type="Pfam" id="PF01275">
    <property type="entry name" value="Myelin_PLP"/>
    <property type="match status" value="1"/>
</dbReference>
<accession>A0AAE0ZSA7</accession>
<gene>
    <name evidence="3" type="ORF">RRG08_035109</name>
</gene>
<organism evidence="3 4">
    <name type="scientific">Elysia crispata</name>
    <name type="common">lettuce slug</name>
    <dbReference type="NCBI Taxonomy" id="231223"/>
    <lineage>
        <taxon>Eukaryota</taxon>
        <taxon>Metazoa</taxon>
        <taxon>Spiralia</taxon>
        <taxon>Lophotrochozoa</taxon>
        <taxon>Mollusca</taxon>
        <taxon>Gastropoda</taxon>
        <taxon>Heterobranchia</taxon>
        <taxon>Euthyneura</taxon>
        <taxon>Panpulmonata</taxon>
        <taxon>Sacoglossa</taxon>
        <taxon>Placobranchoidea</taxon>
        <taxon>Plakobranchidae</taxon>
        <taxon>Elysia</taxon>
    </lineage>
</organism>